<gene>
    <name evidence="1" type="ORF">A2Y62_15905</name>
</gene>
<evidence type="ECO:0000313" key="1">
    <source>
        <dbReference type="EMBL" id="OGF66425.1"/>
    </source>
</evidence>
<organism evidence="1 2">
    <name type="scientific">Candidatus Fischerbacteria bacterium RBG_13_37_8</name>
    <dbReference type="NCBI Taxonomy" id="1817863"/>
    <lineage>
        <taxon>Bacteria</taxon>
        <taxon>Candidatus Fischeribacteriota</taxon>
    </lineage>
</organism>
<comment type="caution">
    <text evidence="1">The sequence shown here is derived from an EMBL/GenBank/DDBJ whole genome shotgun (WGS) entry which is preliminary data.</text>
</comment>
<dbReference type="InterPro" id="IPR032466">
    <property type="entry name" value="Metal_Hydrolase"/>
</dbReference>
<reference evidence="1 2" key="1">
    <citation type="journal article" date="2016" name="Nat. Commun.">
        <title>Thousands of microbial genomes shed light on interconnected biogeochemical processes in an aquifer system.</title>
        <authorList>
            <person name="Anantharaman K."/>
            <person name="Brown C.T."/>
            <person name="Hug L.A."/>
            <person name="Sharon I."/>
            <person name="Castelle C.J."/>
            <person name="Probst A.J."/>
            <person name="Thomas B.C."/>
            <person name="Singh A."/>
            <person name="Wilkins M.J."/>
            <person name="Karaoz U."/>
            <person name="Brodie E.L."/>
            <person name="Williams K.H."/>
            <person name="Hubbard S.S."/>
            <person name="Banfield J.F."/>
        </authorList>
    </citation>
    <scope>NUCLEOTIDE SEQUENCE [LARGE SCALE GENOMIC DNA]</scope>
</reference>
<proteinExistence type="predicted"/>
<dbReference type="EMBL" id="MFGW01000092">
    <property type="protein sequence ID" value="OGF66425.1"/>
    <property type="molecule type" value="Genomic_DNA"/>
</dbReference>
<dbReference type="Pfam" id="PF01244">
    <property type="entry name" value="Peptidase_M19"/>
    <property type="match status" value="1"/>
</dbReference>
<sequence>MKKQGIIYIALLIIFGIGLIHGEDIDKKLWQKALEIHQHALVIDTHCDTPMIMMNENIDIGKRNDKGDFDLIRMKEGGVDAIFFAVFVSNDMDEKQPSKIALETIDEIYRQVGAYPELTEIAYSTQDIKKLHKTAKRAILIGMENGGPVEGSLPLLRIFYRLGVRYITLTHSNNNHISDSSTAKEPKWNGLSEFGKEVVKEMNDLGMIIDVSHISDKAFYDVIEQSRVPVIASHSCVRALCDVPRNMSDDMIKALAKNGGVIQINFFSGFLDKEFYDKSEEIRRKYKPEMEALKEKYKDDRKGYWAEAVKLWRKDAPPAPEIETLIDHIEFVIKLAGIDHVGLGSDFDGAGSFPTGLEDISGFPLITYHLLKRGYTESDIKKVLGENFMRIFEKVEKGKKGKTGGSK</sequence>
<dbReference type="Proteomes" id="UP000178943">
    <property type="component" value="Unassembled WGS sequence"/>
</dbReference>
<dbReference type="InterPro" id="IPR008257">
    <property type="entry name" value="Pept_M19"/>
</dbReference>
<dbReference type="PANTHER" id="PTHR10443:SF12">
    <property type="entry name" value="DIPEPTIDASE"/>
    <property type="match status" value="1"/>
</dbReference>
<name>A0A1F5VSV9_9BACT</name>
<dbReference type="CDD" id="cd01301">
    <property type="entry name" value="rDP_like"/>
    <property type="match status" value="1"/>
</dbReference>
<dbReference type="AlphaFoldDB" id="A0A1F5VSV9"/>
<dbReference type="PANTHER" id="PTHR10443">
    <property type="entry name" value="MICROSOMAL DIPEPTIDASE"/>
    <property type="match status" value="1"/>
</dbReference>
<dbReference type="PROSITE" id="PS51365">
    <property type="entry name" value="RENAL_DIPEPTIDASE_2"/>
    <property type="match status" value="1"/>
</dbReference>
<dbReference type="SUPFAM" id="SSF51556">
    <property type="entry name" value="Metallo-dependent hydrolases"/>
    <property type="match status" value="1"/>
</dbReference>
<evidence type="ECO:0000313" key="2">
    <source>
        <dbReference type="Proteomes" id="UP000178943"/>
    </source>
</evidence>
<protein>
    <recommendedName>
        <fullName evidence="3">Membrane dipeptidase</fullName>
    </recommendedName>
</protein>
<dbReference type="STRING" id="1817863.A2Y62_15905"/>
<dbReference type="Gene3D" id="3.20.20.140">
    <property type="entry name" value="Metal-dependent hydrolases"/>
    <property type="match status" value="1"/>
</dbReference>
<evidence type="ECO:0008006" key="3">
    <source>
        <dbReference type="Google" id="ProtNLM"/>
    </source>
</evidence>
<dbReference type="GO" id="GO:0070573">
    <property type="term" value="F:metallodipeptidase activity"/>
    <property type="evidence" value="ECO:0007669"/>
    <property type="project" value="InterPro"/>
</dbReference>
<dbReference type="GO" id="GO:0006508">
    <property type="term" value="P:proteolysis"/>
    <property type="evidence" value="ECO:0007669"/>
    <property type="project" value="InterPro"/>
</dbReference>
<accession>A0A1F5VSV9</accession>